<dbReference type="EMBL" id="JACGWM010000012">
    <property type="protein sequence ID" value="KAL0337674.1"/>
    <property type="molecule type" value="Genomic_DNA"/>
</dbReference>
<dbReference type="SUPFAM" id="SSF56219">
    <property type="entry name" value="DNase I-like"/>
    <property type="match status" value="1"/>
</dbReference>
<dbReference type="InterPro" id="IPR005135">
    <property type="entry name" value="Endo/exonuclease/phosphatase"/>
</dbReference>
<feature type="domain" description="Endonuclease/exonuclease/phosphatase" evidence="1">
    <location>
        <begin position="11"/>
        <end position="134"/>
    </location>
</feature>
<sequence length="462" mass="53024">MLSPGIASTVRKLKEVLREQSPAMVFLSETKCGYHHIEVIKQRLELFGVCVPSEGCSGGLALLWRKDIVVELRSFLKYHIDLQVLSEALGAGWRFTGFYGDADTSWRKIGWRKLTELNRQAEGVPWLCAGDFNEVLYQHEKTGIPRPLWQLNDFRHTMAKCNLNNIGFQEKYPDATMTHRANCNSDHRMLLMELTPRDKRNKISRNPTFALKRGGYNQRSVNELLRQHGPGWVEFEQPRREIKQLEESKEHWLANGYGNTRFFHSQASAHKRFKTITRLRNSEGMWTNEIDEIQTLLRQHFRSTFASCRPANPVIKEATASVPTRVTMEMNSMLTLPFTAVEKLSHACFKKAERRGRVQGVAVCAAAPKISHLLFVDDTLLFCKAKGEQIEEIQRILTIYERASGQVVNFAKSNMIISGRIGEEEKQCLANRLGVRVASAHDRYLGLLRWRGDLDMLSFIIF</sequence>
<comment type="caution">
    <text evidence="2">The sequence shown here is derived from an EMBL/GenBank/DDBJ whole genome shotgun (WGS) entry which is preliminary data.</text>
</comment>
<proteinExistence type="predicted"/>
<evidence type="ECO:0000259" key="1">
    <source>
        <dbReference type="Pfam" id="PF03372"/>
    </source>
</evidence>
<dbReference type="Gene3D" id="3.60.10.10">
    <property type="entry name" value="Endonuclease/exonuclease/phosphatase"/>
    <property type="match status" value="1"/>
</dbReference>
<reference evidence="2" key="2">
    <citation type="journal article" date="2024" name="Plant">
        <title>Genomic evolution and insights into agronomic trait innovations of Sesamum species.</title>
        <authorList>
            <person name="Miao H."/>
            <person name="Wang L."/>
            <person name="Qu L."/>
            <person name="Liu H."/>
            <person name="Sun Y."/>
            <person name="Le M."/>
            <person name="Wang Q."/>
            <person name="Wei S."/>
            <person name="Zheng Y."/>
            <person name="Lin W."/>
            <person name="Duan Y."/>
            <person name="Cao H."/>
            <person name="Xiong S."/>
            <person name="Wang X."/>
            <person name="Wei L."/>
            <person name="Li C."/>
            <person name="Ma Q."/>
            <person name="Ju M."/>
            <person name="Zhao R."/>
            <person name="Li G."/>
            <person name="Mu C."/>
            <person name="Tian Q."/>
            <person name="Mei H."/>
            <person name="Zhang T."/>
            <person name="Gao T."/>
            <person name="Zhang H."/>
        </authorList>
    </citation>
    <scope>NUCLEOTIDE SEQUENCE</scope>
    <source>
        <strain evidence="2">KEN8</strain>
    </source>
</reference>
<dbReference type="PANTHER" id="PTHR35218">
    <property type="entry name" value="RNASE H DOMAIN-CONTAINING PROTEIN"/>
    <property type="match status" value="1"/>
</dbReference>
<protein>
    <recommendedName>
        <fullName evidence="1">Endonuclease/exonuclease/phosphatase domain-containing protein</fullName>
    </recommendedName>
</protein>
<dbReference type="AlphaFoldDB" id="A0AAW2N3W2"/>
<dbReference type="Pfam" id="PF03372">
    <property type="entry name" value="Exo_endo_phos"/>
    <property type="match status" value="1"/>
</dbReference>
<accession>A0AAW2N3W2</accession>
<organism evidence="2">
    <name type="scientific">Sesamum calycinum</name>
    <dbReference type="NCBI Taxonomy" id="2727403"/>
    <lineage>
        <taxon>Eukaryota</taxon>
        <taxon>Viridiplantae</taxon>
        <taxon>Streptophyta</taxon>
        <taxon>Embryophyta</taxon>
        <taxon>Tracheophyta</taxon>
        <taxon>Spermatophyta</taxon>
        <taxon>Magnoliopsida</taxon>
        <taxon>eudicotyledons</taxon>
        <taxon>Gunneridae</taxon>
        <taxon>Pentapetalae</taxon>
        <taxon>asterids</taxon>
        <taxon>lamiids</taxon>
        <taxon>Lamiales</taxon>
        <taxon>Pedaliaceae</taxon>
        <taxon>Sesamum</taxon>
    </lineage>
</organism>
<reference evidence="2" key="1">
    <citation type="submission" date="2020-06" db="EMBL/GenBank/DDBJ databases">
        <authorList>
            <person name="Li T."/>
            <person name="Hu X."/>
            <person name="Zhang T."/>
            <person name="Song X."/>
            <person name="Zhang H."/>
            <person name="Dai N."/>
            <person name="Sheng W."/>
            <person name="Hou X."/>
            <person name="Wei L."/>
        </authorList>
    </citation>
    <scope>NUCLEOTIDE SEQUENCE</scope>
    <source>
        <strain evidence="2">KEN8</strain>
        <tissue evidence="2">Leaf</tissue>
    </source>
</reference>
<dbReference type="PANTHER" id="PTHR35218:SF9">
    <property type="entry name" value="ENDONUCLEASE_EXONUCLEASE_PHOSPHATASE DOMAIN-CONTAINING PROTEIN"/>
    <property type="match status" value="1"/>
</dbReference>
<evidence type="ECO:0000313" key="2">
    <source>
        <dbReference type="EMBL" id="KAL0337674.1"/>
    </source>
</evidence>
<dbReference type="InterPro" id="IPR036691">
    <property type="entry name" value="Endo/exonu/phosph_ase_sf"/>
</dbReference>
<gene>
    <name evidence="2" type="ORF">Scaly_2042500</name>
</gene>
<dbReference type="GO" id="GO:0003824">
    <property type="term" value="F:catalytic activity"/>
    <property type="evidence" value="ECO:0007669"/>
    <property type="project" value="InterPro"/>
</dbReference>
<name>A0AAW2N3W2_9LAMI</name>